<evidence type="ECO:0008006" key="3">
    <source>
        <dbReference type="Google" id="ProtNLM"/>
    </source>
</evidence>
<dbReference type="SUPFAM" id="SSF55060">
    <property type="entry name" value="GHMP Kinase, C-terminal domain"/>
    <property type="match status" value="1"/>
</dbReference>
<organism evidence="1 2">
    <name type="scientific">Candidatus Ornithospirochaeta stercoravium</name>
    <dbReference type="NCBI Taxonomy" id="2840897"/>
    <lineage>
        <taxon>Bacteria</taxon>
        <taxon>Pseudomonadati</taxon>
        <taxon>Spirochaetota</taxon>
        <taxon>Spirochaetia</taxon>
        <taxon>Spirochaetales</taxon>
        <taxon>Spirochaetaceae</taxon>
        <taxon>Spirochaetaceae incertae sedis</taxon>
        <taxon>Candidatus Ornithospirochaeta</taxon>
    </lineage>
</organism>
<accession>A0A9D9IC40</accession>
<evidence type="ECO:0000313" key="2">
    <source>
        <dbReference type="Proteomes" id="UP000810292"/>
    </source>
</evidence>
<gene>
    <name evidence="1" type="ORF">IAA72_07675</name>
</gene>
<dbReference type="AlphaFoldDB" id="A0A9D9IC40"/>
<dbReference type="Gene3D" id="3.30.230.10">
    <property type="match status" value="1"/>
</dbReference>
<sequence length="393" mass="43967">MNGIVNAHKAEFDAEPEVVVEVPQVTTFLGAFADFCKGYSLMSTNTQGLRVAISRRPDQMVIAFNSTSKERKKFQLTGIRAKREDRWASVIKGLCQLLIASGFRLPSGFNLTIKGQSAVADPPALSAALASGLVVAFNELFSFGIEPNNLVRYAYSVNKYTDKYKSRLRDLITIFTAEQGKMMLFDLETCAHKTFDYPFRKGGKTGSWFIDCSLPADELSSEVSLFRENAEAAFSMLRSMLPEKEKVRELTHKDIVQNYPRIPEDYKRIIRFILEDSAAALKCYDYLLSGDAVSIGKILTYEQRNISTLAELTSPEVDWLVKRGSETDGVNGVTEISVGITGTLVALVDEANLEEYKTQLKEYERIFGFKPVVREYIPSGAIKVIDKDEYPSV</sequence>
<dbReference type="InterPro" id="IPR020568">
    <property type="entry name" value="Ribosomal_Su5_D2-typ_SF"/>
</dbReference>
<proteinExistence type="predicted"/>
<reference evidence="1" key="1">
    <citation type="submission" date="2020-10" db="EMBL/GenBank/DDBJ databases">
        <authorList>
            <person name="Gilroy R."/>
        </authorList>
    </citation>
    <scope>NUCLEOTIDE SEQUENCE</scope>
    <source>
        <strain evidence="1">14700</strain>
    </source>
</reference>
<dbReference type="EMBL" id="JADIMF010000124">
    <property type="protein sequence ID" value="MBO8469647.1"/>
    <property type="molecule type" value="Genomic_DNA"/>
</dbReference>
<name>A0A9D9IC40_9SPIO</name>
<dbReference type="InterPro" id="IPR036554">
    <property type="entry name" value="GHMP_kinase_C_sf"/>
</dbReference>
<reference evidence="1" key="2">
    <citation type="journal article" date="2021" name="PeerJ">
        <title>Extensive microbial diversity within the chicken gut microbiome revealed by metagenomics and culture.</title>
        <authorList>
            <person name="Gilroy R."/>
            <person name="Ravi A."/>
            <person name="Getino M."/>
            <person name="Pursley I."/>
            <person name="Horton D.L."/>
            <person name="Alikhan N.F."/>
            <person name="Baker D."/>
            <person name="Gharbi K."/>
            <person name="Hall N."/>
            <person name="Watson M."/>
            <person name="Adriaenssens E.M."/>
            <person name="Foster-Nyarko E."/>
            <person name="Jarju S."/>
            <person name="Secka A."/>
            <person name="Antonio M."/>
            <person name="Oren A."/>
            <person name="Chaudhuri R.R."/>
            <person name="La Ragione R."/>
            <person name="Hildebrand F."/>
            <person name="Pallen M.J."/>
        </authorList>
    </citation>
    <scope>NUCLEOTIDE SEQUENCE</scope>
    <source>
        <strain evidence="1">14700</strain>
    </source>
</reference>
<dbReference type="Proteomes" id="UP000810292">
    <property type="component" value="Unassembled WGS sequence"/>
</dbReference>
<comment type="caution">
    <text evidence="1">The sequence shown here is derived from an EMBL/GenBank/DDBJ whole genome shotgun (WGS) entry which is preliminary data.</text>
</comment>
<evidence type="ECO:0000313" key="1">
    <source>
        <dbReference type="EMBL" id="MBO8469647.1"/>
    </source>
</evidence>
<protein>
    <recommendedName>
        <fullName evidence="3">Galactokinase</fullName>
    </recommendedName>
</protein>
<dbReference type="InterPro" id="IPR014721">
    <property type="entry name" value="Ribsml_uS5_D2-typ_fold_subgr"/>
</dbReference>
<dbReference type="SUPFAM" id="SSF54211">
    <property type="entry name" value="Ribosomal protein S5 domain 2-like"/>
    <property type="match status" value="1"/>
</dbReference>
<dbReference type="Gene3D" id="3.30.70.890">
    <property type="entry name" value="GHMP kinase, C-terminal domain"/>
    <property type="match status" value="1"/>
</dbReference>